<evidence type="ECO:0000256" key="1">
    <source>
        <dbReference type="SAM" id="MobiDB-lite"/>
    </source>
</evidence>
<evidence type="ECO:0000313" key="2">
    <source>
        <dbReference type="EMBL" id="PHT60545.1"/>
    </source>
</evidence>
<comment type="caution">
    <text evidence="2">The sequence shown here is derived from an EMBL/GenBank/DDBJ whole genome shotgun (WGS) entry which is preliminary data.</text>
</comment>
<feature type="region of interest" description="Disordered" evidence="1">
    <location>
        <begin position="299"/>
        <end position="334"/>
    </location>
</feature>
<dbReference type="OrthoDB" id="1248924at2759"/>
<accession>A0A2G2XSS6</accession>
<reference evidence="3" key="2">
    <citation type="journal article" date="2017" name="J. Anim. Genet.">
        <title>Multiple reference genome sequences of hot pepper reveal the massive evolution of plant disease resistance genes by retroduplication.</title>
        <authorList>
            <person name="Kim S."/>
            <person name="Park J."/>
            <person name="Yeom S.-I."/>
            <person name="Kim Y.-M."/>
            <person name="Seo E."/>
            <person name="Kim K.-T."/>
            <person name="Kim M.-S."/>
            <person name="Lee J.M."/>
            <person name="Cheong K."/>
            <person name="Shin H.-S."/>
            <person name="Kim S.-B."/>
            <person name="Han K."/>
            <person name="Lee J."/>
            <person name="Park M."/>
            <person name="Lee H.-A."/>
            <person name="Lee H.-Y."/>
            <person name="Lee Y."/>
            <person name="Oh S."/>
            <person name="Lee J.H."/>
            <person name="Choi E."/>
            <person name="Choi E."/>
            <person name="Lee S.E."/>
            <person name="Jeon J."/>
            <person name="Kim H."/>
            <person name="Choi G."/>
            <person name="Song H."/>
            <person name="Lee J."/>
            <person name="Lee S.-C."/>
            <person name="Kwon J.-K."/>
            <person name="Lee H.-Y."/>
            <person name="Koo N."/>
            <person name="Hong Y."/>
            <person name="Kim R.W."/>
            <person name="Kang W.-H."/>
            <person name="Huh J.H."/>
            <person name="Kang B.-C."/>
            <person name="Yang T.-J."/>
            <person name="Lee Y.-H."/>
            <person name="Bennetzen J.L."/>
            <person name="Choi D."/>
        </authorList>
    </citation>
    <scope>NUCLEOTIDE SEQUENCE [LARGE SCALE GENOMIC DNA]</scope>
    <source>
        <strain evidence="3">cv. PBC81</strain>
    </source>
</reference>
<gene>
    <name evidence="2" type="ORF">CQW23_02908</name>
</gene>
<sequence>MSIAEFVQVSGDFMGEWVKSPKYWKWRSFTKVKIPIPVCHNSFYVEFVASVMQSGDLDCTLSDVVIGYLMHSREKVNPTIINSDVRMLTYIMDADTDEFRPILRINMVERSFEGLLNSLAPLLQRPAVDDNLNDYKNGELKSNYLKAAHVLENMLGFEKWSRVHFSGNKYDVMTTNIIESLHSILMDEQEYPVLYIFNSIARKFGEKFREHHAFVDGKENIFVPYAKRILRDNKSTSDSLYVTLRAKYGDGEGYGNSIYDYSSPIYKAESYLLVYLEAINVVSPKAKWTVPQKLLDTKISPPPTISNSEGRNSNELRSSVRHSSTKGGIGVQFAKNLGTKEPHVEWPSNHR</sequence>
<reference evidence="2 3" key="1">
    <citation type="journal article" date="2017" name="Genome Biol.">
        <title>New reference genome sequences of hot pepper reveal the massive evolution of plant disease-resistance genes by retroduplication.</title>
        <authorList>
            <person name="Kim S."/>
            <person name="Park J."/>
            <person name="Yeom S.I."/>
            <person name="Kim Y.M."/>
            <person name="Seo E."/>
            <person name="Kim K.T."/>
            <person name="Kim M.S."/>
            <person name="Lee J.M."/>
            <person name="Cheong K."/>
            <person name="Shin H.S."/>
            <person name="Kim S.B."/>
            <person name="Han K."/>
            <person name="Lee J."/>
            <person name="Park M."/>
            <person name="Lee H.A."/>
            <person name="Lee H.Y."/>
            <person name="Lee Y."/>
            <person name="Oh S."/>
            <person name="Lee J.H."/>
            <person name="Choi E."/>
            <person name="Choi E."/>
            <person name="Lee S.E."/>
            <person name="Jeon J."/>
            <person name="Kim H."/>
            <person name="Choi G."/>
            <person name="Song H."/>
            <person name="Lee J."/>
            <person name="Lee S.C."/>
            <person name="Kwon J.K."/>
            <person name="Lee H.Y."/>
            <person name="Koo N."/>
            <person name="Hong Y."/>
            <person name="Kim R.W."/>
            <person name="Kang W.H."/>
            <person name="Huh J.H."/>
            <person name="Kang B.C."/>
            <person name="Yang T.J."/>
            <person name="Lee Y.H."/>
            <person name="Bennetzen J.L."/>
            <person name="Choi D."/>
        </authorList>
    </citation>
    <scope>NUCLEOTIDE SEQUENCE [LARGE SCALE GENOMIC DNA]</scope>
    <source>
        <strain evidence="3">cv. PBC81</strain>
    </source>
</reference>
<proteinExistence type="predicted"/>
<dbReference type="AlphaFoldDB" id="A0A2G2XSS6"/>
<organism evidence="2 3">
    <name type="scientific">Capsicum baccatum</name>
    <name type="common">Peruvian pepper</name>
    <dbReference type="NCBI Taxonomy" id="33114"/>
    <lineage>
        <taxon>Eukaryota</taxon>
        <taxon>Viridiplantae</taxon>
        <taxon>Streptophyta</taxon>
        <taxon>Embryophyta</taxon>
        <taxon>Tracheophyta</taxon>
        <taxon>Spermatophyta</taxon>
        <taxon>Magnoliopsida</taxon>
        <taxon>eudicotyledons</taxon>
        <taxon>Gunneridae</taxon>
        <taxon>Pentapetalae</taxon>
        <taxon>asterids</taxon>
        <taxon>lamiids</taxon>
        <taxon>Solanales</taxon>
        <taxon>Solanaceae</taxon>
        <taxon>Solanoideae</taxon>
        <taxon>Capsiceae</taxon>
        <taxon>Capsicum</taxon>
    </lineage>
</organism>
<dbReference type="Proteomes" id="UP000224567">
    <property type="component" value="Unassembled WGS sequence"/>
</dbReference>
<keyword evidence="3" id="KW-1185">Reference proteome</keyword>
<dbReference type="EMBL" id="MLFT02000001">
    <property type="protein sequence ID" value="PHT60545.1"/>
    <property type="molecule type" value="Genomic_DNA"/>
</dbReference>
<feature type="compositionally biased region" description="Polar residues" evidence="1">
    <location>
        <begin position="305"/>
        <end position="318"/>
    </location>
</feature>
<evidence type="ECO:0000313" key="3">
    <source>
        <dbReference type="Proteomes" id="UP000224567"/>
    </source>
</evidence>
<name>A0A2G2XSS6_CAPBA</name>
<protein>
    <submittedName>
        <fullName evidence="2">Uncharacterized protein</fullName>
    </submittedName>
</protein>